<organism evidence="3 4">
    <name type="scientific">Providencia rettgeri</name>
    <dbReference type="NCBI Taxonomy" id="587"/>
    <lineage>
        <taxon>Bacteria</taxon>
        <taxon>Pseudomonadati</taxon>
        <taxon>Pseudomonadota</taxon>
        <taxon>Gammaproteobacteria</taxon>
        <taxon>Enterobacterales</taxon>
        <taxon>Morganellaceae</taxon>
        <taxon>Providencia</taxon>
    </lineage>
</organism>
<feature type="transmembrane region" description="Helical" evidence="1">
    <location>
        <begin position="9"/>
        <end position="30"/>
    </location>
</feature>
<dbReference type="Proteomes" id="UP001159001">
    <property type="component" value="Unassembled WGS sequence"/>
</dbReference>
<dbReference type="RefSeq" id="WP_004905330.1">
    <property type="nucleotide sequence ID" value="NZ_AP022373.1"/>
</dbReference>
<reference evidence="2" key="2">
    <citation type="submission" date="2022-10" db="EMBL/GenBank/DDBJ databases">
        <title>Bacterial isolates recovered from the One Health project in Brazil.</title>
        <authorList>
            <person name="Valiatti T.B."/>
            <person name="Santos F."/>
            <person name="Cayo R."/>
            <person name="Gales A.C."/>
        </authorList>
    </citation>
    <scope>NUCLEOTIDE SEQUENCE</scope>
    <source>
        <strain evidence="2">PVR188</strain>
    </source>
</reference>
<keyword evidence="1" id="KW-1133">Transmembrane helix</keyword>
<protein>
    <submittedName>
        <fullName evidence="2">FidL-like protein</fullName>
    </submittedName>
</protein>
<evidence type="ECO:0000256" key="1">
    <source>
        <dbReference type="SAM" id="Phobius"/>
    </source>
</evidence>
<keyword evidence="1" id="KW-0472">Membrane</keyword>
<keyword evidence="1" id="KW-0812">Transmembrane</keyword>
<dbReference type="Proteomes" id="UP000216001">
    <property type="component" value="Unassembled WGS sequence"/>
</dbReference>
<accession>A0A264VQI3</accession>
<evidence type="ECO:0000313" key="3">
    <source>
        <dbReference type="EMBL" id="OZS73626.1"/>
    </source>
</evidence>
<dbReference type="EMBL" id="NOWC01000020">
    <property type="protein sequence ID" value="OZS73626.1"/>
    <property type="molecule type" value="Genomic_DNA"/>
</dbReference>
<name>A0A264VQI3_PRORE</name>
<comment type="caution">
    <text evidence="3">The sequence shown here is derived from an EMBL/GenBank/DDBJ whole genome shotgun (WGS) entry which is preliminary data.</text>
</comment>
<reference evidence="3 4" key="1">
    <citation type="submission" date="2017-07" db="EMBL/GenBank/DDBJ databases">
        <title>blaIMP-27 on transferable plasmids in Proteus mirabilis and Providencia rettgeri.</title>
        <authorList>
            <person name="Potter R."/>
        </authorList>
    </citation>
    <scope>NUCLEOTIDE SEQUENCE [LARGE SCALE GENOMIC DNA]</scope>
    <source>
        <strain evidence="3 4">PR1</strain>
    </source>
</reference>
<proteinExistence type="predicted"/>
<sequence length="160" mass="18635">MSNKISTRMFFLSIISIILVFISLYVHHIINTPIIPDCQTTLKINISDHRSTLKGFYLLSVIPNENKPDQHTFIMNGSISDNGKNYTISRKFLMKHEYLGDHFFLRVENIFIDPADQAQDKINIRGVPEINQLYFLKIKKLTDTSYIFEENFSPLFICTL</sequence>
<evidence type="ECO:0000313" key="2">
    <source>
        <dbReference type="EMBL" id="MDI9091936.1"/>
    </source>
</evidence>
<dbReference type="AlphaFoldDB" id="A0A264VQI3"/>
<gene>
    <name evidence="3" type="ORF">CHI95_16010</name>
    <name evidence="2" type="ORF">OGX73_04790</name>
</gene>
<evidence type="ECO:0000313" key="4">
    <source>
        <dbReference type="Proteomes" id="UP000216001"/>
    </source>
</evidence>
<dbReference type="EMBL" id="JAOWIN010000002">
    <property type="protein sequence ID" value="MDI9091936.1"/>
    <property type="molecule type" value="Genomic_DNA"/>
</dbReference>